<dbReference type="Pfam" id="PF00589">
    <property type="entry name" value="Phage_integrase"/>
    <property type="match status" value="1"/>
</dbReference>
<dbReference type="Gene3D" id="1.10.443.10">
    <property type="entry name" value="Intergrase catalytic core"/>
    <property type="match status" value="1"/>
</dbReference>
<dbReference type="GO" id="GO:0006310">
    <property type="term" value="P:DNA recombination"/>
    <property type="evidence" value="ECO:0007669"/>
    <property type="project" value="UniProtKB-KW"/>
</dbReference>
<dbReference type="GO" id="GO:0015074">
    <property type="term" value="P:DNA integration"/>
    <property type="evidence" value="ECO:0007669"/>
    <property type="project" value="UniProtKB-KW"/>
</dbReference>
<dbReference type="SUPFAM" id="SSF56349">
    <property type="entry name" value="DNA breaking-rejoining enzymes"/>
    <property type="match status" value="1"/>
</dbReference>
<evidence type="ECO:0000256" key="4">
    <source>
        <dbReference type="PROSITE-ProRule" id="PRU01248"/>
    </source>
</evidence>
<reference evidence="8" key="1">
    <citation type="submission" date="2016-11" db="EMBL/GenBank/DDBJ databases">
        <authorList>
            <person name="Varghese N."/>
            <person name="Submissions S."/>
        </authorList>
    </citation>
    <scope>NUCLEOTIDE SEQUENCE [LARGE SCALE GENOMIC DNA]</scope>
    <source>
        <strain evidence="8">DSM 21264</strain>
    </source>
</reference>
<evidence type="ECO:0000313" key="8">
    <source>
        <dbReference type="Proteomes" id="UP000184159"/>
    </source>
</evidence>
<dbReference type="EMBL" id="FQUH01000011">
    <property type="protein sequence ID" value="SHF50241.1"/>
    <property type="molecule type" value="Genomic_DNA"/>
</dbReference>
<feature type="domain" description="Tyr recombinase" evidence="5">
    <location>
        <begin position="129"/>
        <end position="315"/>
    </location>
</feature>
<evidence type="ECO:0000256" key="1">
    <source>
        <dbReference type="ARBA" id="ARBA00022908"/>
    </source>
</evidence>
<name>A0A1M5C6A9_VIBGA</name>
<sequence length="322" mass="37518">MLKKPILITKKTIIEDYTKRLCTFIGKEQLDELTQHQYSNSSLLAMAKDWNLFVEFCQHKHAVPYPASPDMIRLFLEKESRERKFSTLRRYSVTITVLHKLLGYPDPITNHQIRLLLMSLRTEKKGDNSQADALGREHLEQLDTKLATSKAAKDIRDLAIYHLMFECILKRVELRKFRVEQLTFHSATEVQVELRGNSYQLSPQASEAVHRWYQLIDIHASPYVFRSIDRHQNIGIEKLNDSSIYRILRGAGERLGIAHLKFSGQSTRIGATQELYQQGMKIKEIQSFGRWQSPVMPSQYVGKHRQAEIGMQQFKSFKPWKS</sequence>
<evidence type="ECO:0000256" key="3">
    <source>
        <dbReference type="ARBA" id="ARBA00023172"/>
    </source>
</evidence>
<evidence type="ECO:0000259" key="5">
    <source>
        <dbReference type="PROSITE" id="PS51898"/>
    </source>
</evidence>
<dbReference type="InterPro" id="IPR010998">
    <property type="entry name" value="Integrase_recombinase_N"/>
</dbReference>
<gene>
    <name evidence="7" type="ORF">SAMN02745781_02451</name>
</gene>
<keyword evidence="3" id="KW-0233">DNA recombination</keyword>
<dbReference type="InterPro" id="IPR002104">
    <property type="entry name" value="Integrase_catalytic"/>
</dbReference>
<dbReference type="InterPro" id="IPR044068">
    <property type="entry name" value="CB"/>
</dbReference>
<feature type="domain" description="Core-binding (CB)" evidence="6">
    <location>
        <begin position="8"/>
        <end position="103"/>
    </location>
</feature>
<dbReference type="AlphaFoldDB" id="A0A1M5C6A9"/>
<dbReference type="RefSeq" id="WP_072959743.1">
    <property type="nucleotide sequence ID" value="NZ_FQUH01000011.1"/>
</dbReference>
<dbReference type="PROSITE" id="PS51898">
    <property type="entry name" value="TYR_RECOMBINASE"/>
    <property type="match status" value="1"/>
</dbReference>
<evidence type="ECO:0000256" key="2">
    <source>
        <dbReference type="ARBA" id="ARBA00023125"/>
    </source>
</evidence>
<dbReference type="PROSITE" id="PS51900">
    <property type="entry name" value="CB"/>
    <property type="match status" value="1"/>
</dbReference>
<accession>A0A1M5C6A9</accession>
<keyword evidence="2 4" id="KW-0238">DNA-binding</keyword>
<dbReference type="GO" id="GO:0003677">
    <property type="term" value="F:DNA binding"/>
    <property type="evidence" value="ECO:0007669"/>
    <property type="project" value="UniProtKB-UniRule"/>
</dbReference>
<keyword evidence="1" id="KW-0229">DNA integration</keyword>
<evidence type="ECO:0000313" key="7">
    <source>
        <dbReference type="EMBL" id="SHF50241.1"/>
    </source>
</evidence>
<dbReference type="Proteomes" id="UP000184159">
    <property type="component" value="Unassembled WGS sequence"/>
</dbReference>
<protein>
    <submittedName>
        <fullName evidence="7">Phage integrase family protein</fullName>
    </submittedName>
</protein>
<dbReference type="InterPro" id="IPR013762">
    <property type="entry name" value="Integrase-like_cat_sf"/>
</dbReference>
<dbReference type="SUPFAM" id="SSF47823">
    <property type="entry name" value="lambda integrase-like, N-terminal domain"/>
    <property type="match status" value="1"/>
</dbReference>
<organism evidence="7 8">
    <name type="scientific">Vibrio gazogenes DSM 21264 = NBRC 103151</name>
    <dbReference type="NCBI Taxonomy" id="1123492"/>
    <lineage>
        <taxon>Bacteria</taxon>
        <taxon>Pseudomonadati</taxon>
        <taxon>Pseudomonadota</taxon>
        <taxon>Gammaproteobacteria</taxon>
        <taxon>Vibrionales</taxon>
        <taxon>Vibrionaceae</taxon>
        <taxon>Vibrio</taxon>
    </lineage>
</organism>
<proteinExistence type="predicted"/>
<evidence type="ECO:0000259" key="6">
    <source>
        <dbReference type="PROSITE" id="PS51900"/>
    </source>
</evidence>
<keyword evidence="8" id="KW-1185">Reference proteome</keyword>
<dbReference type="Gene3D" id="1.10.150.130">
    <property type="match status" value="1"/>
</dbReference>
<dbReference type="InterPro" id="IPR011010">
    <property type="entry name" value="DNA_brk_join_enz"/>
</dbReference>